<evidence type="ECO:0000313" key="3">
    <source>
        <dbReference type="Proteomes" id="UP000002191"/>
    </source>
</evidence>
<dbReference type="GO" id="GO:0005524">
    <property type="term" value="F:ATP binding"/>
    <property type="evidence" value="ECO:0007669"/>
    <property type="project" value="InterPro"/>
</dbReference>
<dbReference type="GO" id="GO:0003677">
    <property type="term" value="F:DNA binding"/>
    <property type="evidence" value="ECO:0007669"/>
    <property type="project" value="InterPro"/>
</dbReference>
<dbReference type="InterPro" id="IPR027417">
    <property type="entry name" value="P-loop_NTPase"/>
</dbReference>
<dbReference type="eggNOG" id="COG1061">
    <property type="taxonomic scope" value="Bacteria"/>
</dbReference>
<proteinExistence type="predicted"/>
<dbReference type="InterPro" id="IPR014001">
    <property type="entry name" value="Helicase_ATP-bd"/>
</dbReference>
<dbReference type="PROSITE" id="PS51192">
    <property type="entry name" value="HELICASE_ATP_BIND_1"/>
    <property type="match status" value="1"/>
</dbReference>
<dbReference type="RefSeq" id="WP_013514597.1">
    <property type="nucleotide sequence ID" value="NC_014844.1"/>
</dbReference>
<dbReference type="PANTHER" id="PTHR47396">
    <property type="entry name" value="TYPE I RESTRICTION ENZYME ECOKI R PROTEIN"/>
    <property type="match status" value="1"/>
</dbReference>
<evidence type="ECO:0000259" key="1">
    <source>
        <dbReference type="PROSITE" id="PS51192"/>
    </source>
</evidence>
<dbReference type="EMBL" id="CP002431">
    <property type="protein sequence ID" value="ADU62681.1"/>
    <property type="molecule type" value="Genomic_DNA"/>
</dbReference>
<gene>
    <name evidence="2" type="ordered locus">Daes_1669</name>
</gene>
<dbReference type="SMART" id="SM00487">
    <property type="entry name" value="DEXDc"/>
    <property type="match status" value="1"/>
</dbReference>
<dbReference type="SUPFAM" id="SSF52540">
    <property type="entry name" value="P-loop containing nucleoside triphosphate hydrolases"/>
    <property type="match status" value="2"/>
</dbReference>
<dbReference type="GO" id="GO:0005829">
    <property type="term" value="C:cytosol"/>
    <property type="evidence" value="ECO:0007669"/>
    <property type="project" value="TreeGrafter"/>
</dbReference>
<sequence length="883" mass="99441">MFTLKEYQKRTLAALETYLASARVIGPKEAFERFVKTSPTDTRPQSYAHRWGLTDVPYVCLRLPTGGGKTLLASHCVEIAGRTFMERDFPLVLWLVPTNMIRQQTVEALKKRSHPYREALDSIYGQDRVEVFDIGDIVNIRPKDFSDKVCVIIATMQTLRVAESNKEVRKVYGHNENFEPHFAGLPNVAPGLDRDEHGQVLYSFVNILHQLRPLVIVDEAHKAVSGLTGEMMQRINPACVIELTATPVESNVLFRVYASELKAEEMVKLPFMLTEHDNWEQAINGAVQTRRKLAELAPGDRENYIRPIVLIQAEKINQPHTVDAVRKHLMENEGVAESEIAVATGEQRELDGINLFDKTCPVNFVITIEALKEGWDCSFAYVFCSVANIRSATDVEQLLGRVMRMPYAKRRAIPELNNAYAHVISSSFAEAAQGMHARLMNMGFHEDEAAANLQQVQLVLPEVDLSAMPLFKTTGATPSEPPPMTITLPKAPNLETLHEDVREYVSVTPNADGTVQVACTGMVPTELETALIAANPKKEDDIRSTVALHRARVRAAQPPTASQQGKRFDVPRLMVEVWGSLELPEQETILLATEWTPLKHTVRMEPGEFDYDETARTFRFDLDGEQMRYELENAQVQFSLLASASEWNNLELVRWLDRQCRRPDVRQADMLEFCRRCVASLLERSAVALPTLCRAKYALAAALKDKLSRLREQGLKDGYQLLLFAPQAKVETSFSNALAFPASGYAESIQAYTGVYRFKNHFYPLVRDLKSKGEEFECALALDANPQVEWWVRNVDRQQGSFWLPLSNARFYPDFVAKLSDGRTLAVEYKGQHLVSGDDSKEKENIGALWEAKGNGKALFLMAVKVDDQGRDVQRQIQGKITG</sequence>
<reference evidence="3" key="1">
    <citation type="submission" date="2010-12" db="EMBL/GenBank/DDBJ databases">
        <title>Complete sequence of Desulfovibrio aespoeensis Aspo-2.</title>
        <authorList>
            <consortium name="US DOE Joint Genome Institute"/>
            <person name="Lucas S."/>
            <person name="Copeland A."/>
            <person name="Lapidus A."/>
            <person name="Cheng J.-F."/>
            <person name="Goodwin L."/>
            <person name="Pitluck S."/>
            <person name="Chertkov O."/>
            <person name="Misra M."/>
            <person name="Detter J.C."/>
            <person name="Han C."/>
            <person name="Tapia R."/>
            <person name="Land M."/>
            <person name="Hauser L."/>
            <person name="Kyrpides N."/>
            <person name="Ivanova N."/>
            <person name="Ovchinnikova G."/>
            <person name="Pedersen K."/>
            <person name="Jagevall S."/>
            <person name="Hazen T."/>
            <person name="Woyke T."/>
        </authorList>
    </citation>
    <scope>NUCLEOTIDE SEQUENCE [LARGE SCALE GENOMIC DNA]</scope>
    <source>
        <strain evidence="3">ATCC 700646 / DSM 10631 / Aspo-2</strain>
    </source>
</reference>
<evidence type="ECO:0000313" key="2">
    <source>
        <dbReference type="EMBL" id="ADU62681.1"/>
    </source>
</evidence>
<dbReference type="InterPro" id="IPR050742">
    <property type="entry name" value="Helicase_Restrict-Modif_Enz"/>
</dbReference>
<reference evidence="2 3" key="2">
    <citation type="journal article" date="2014" name="Genome Announc.">
        <title>Complete Genome Sequence of the Subsurface, Mesophilic Sulfate-Reducing Bacterium Desulfovibrio aespoeensis Aspo-2.</title>
        <authorList>
            <person name="Pedersen K."/>
            <person name="Bengtsson A."/>
            <person name="Edlund J."/>
            <person name="Rabe L."/>
            <person name="Hazen T."/>
            <person name="Chakraborty R."/>
            <person name="Goodwin L."/>
            <person name="Shapiro N."/>
        </authorList>
    </citation>
    <scope>NUCLEOTIDE SEQUENCE [LARGE SCALE GENOMIC DNA]</scope>
    <source>
        <strain evidence="3">ATCC 700646 / DSM 10631 / Aspo-2</strain>
    </source>
</reference>
<dbReference type="Gene3D" id="3.40.50.300">
    <property type="entry name" value="P-loop containing nucleotide triphosphate hydrolases"/>
    <property type="match status" value="2"/>
</dbReference>
<dbReference type="Pfam" id="PF04851">
    <property type="entry name" value="ResIII"/>
    <property type="match status" value="1"/>
</dbReference>
<organism evidence="2 3">
    <name type="scientific">Pseudodesulfovibrio aespoeensis (strain ATCC 700646 / DSM 10631 / Aspo-2)</name>
    <name type="common">Desulfovibrio aespoeensis</name>
    <dbReference type="NCBI Taxonomy" id="643562"/>
    <lineage>
        <taxon>Bacteria</taxon>
        <taxon>Pseudomonadati</taxon>
        <taxon>Thermodesulfobacteriota</taxon>
        <taxon>Desulfovibrionia</taxon>
        <taxon>Desulfovibrionales</taxon>
        <taxon>Desulfovibrionaceae</taxon>
    </lineage>
</organism>
<feature type="domain" description="Helicase ATP-binding" evidence="1">
    <location>
        <begin position="61"/>
        <end position="265"/>
    </location>
</feature>
<dbReference type="STRING" id="643562.Daes_1669"/>
<name>E6VXX4_PSEA9</name>
<accession>E6VXX4</accession>
<dbReference type="Proteomes" id="UP000002191">
    <property type="component" value="Chromosome"/>
</dbReference>
<dbReference type="OrthoDB" id="9804145at2"/>
<dbReference type="HOGENOM" id="CLU_015668_0_0_7"/>
<dbReference type="AlphaFoldDB" id="E6VXX4"/>
<dbReference type="REBASE" id="31599">
    <property type="entry name" value="PaeAs2ORF1667P"/>
</dbReference>
<dbReference type="GO" id="GO:0016787">
    <property type="term" value="F:hydrolase activity"/>
    <property type="evidence" value="ECO:0007669"/>
    <property type="project" value="InterPro"/>
</dbReference>
<dbReference type="PANTHER" id="PTHR47396:SF1">
    <property type="entry name" value="ATP-DEPENDENT HELICASE IRC3-RELATED"/>
    <property type="match status" value="1"/>
</dbReference>
<protein>
    <submittedName>
        <fullName evidence="2">Type III restriction protein res subunit</fullName>
    </submittedName>
</protein>
<keyword evidence="3" id="KW-1185">Reference proteome</keyword>
<dbReference type="KEGG" id="das:Daes_1669"/>
<dbReference type="InterPro" id="IPR006935">
    <property type="entry name" value="Helicase/UvrB_N"/>
</dbReference>